<evidence type="ECO:0000256" key="2">
    <source>
        <dbReference type="ARBA" id="ARBA00022475"/>
    </source>
</evidence>
<sequence length="208" mass="23275">MVEFLAVYFTYIIEKLGYWGAGFLMALESMVAPVPSELVMPFVGFLAAEGKFTLEASILATSIGSIVGSLLSYYMGYLGGRPLVLSVGKYLLLNREHLEWTERWFAKHGSWTILASRFIPVVRHLISIPAGLGKMRLLPFCLYTLIGATIWNTFLLLCGYKLRQNWTLVQQYSHEVDIIAVIVLAIAGVCFVIMHVKRSRVPAIANPE</sequence>
<keyword evidence="5 6" id="KW-0472">Membrane</keyword>
<dbReference type="eggNOG" id="COG0586">
    <property type="taxonomic scope" value="Bacteria"/>
</dbReference>
<keyword evidence="4 6" id="KW-1133">Transmembrane helix</keyword>
<dbReference type="EMBL" id="CP003360">
    <property type="protein sequence ID" value="AFM23141.1"/>
    <property type="molecule type" value="Genomic_DNA"/>
</dbReference>
<dbReference type="InterPro" id="IPR032816">
    <property type="entry name" value="VTT_dom"/>
</dbReference>
<evidence type="ECO:0000256" key="1">
    <source>
        <dbReference type="ARBA" id="ARBA00004651"/>
    </source>
</evidence>
<keyword evidence="9" id="KW-1185">Reference proteome</keyword>
<evidence type="ECO:0000256" key="3">
    <source>
        <dbReference type="ARBA" id="ARBA00022692"/>
    </source>
</evidence>
<evidence type="ECO:0000259" key="7">
    <source>
        <dbReference type="Pfam" id="PF09335"/>
    </source>
</evidence>
<dbReference type="PANTHER" id="PTHR42709:SF6">
    <property type="entry name" value="UNDECAPRENYL PHOSPHATE TRANSPORTER A"/>
    <property type="match status" value="1"/>
</dbReference>
<accession>I4C0Q0</accession>
<dbReference type="PANTHER" id="PTHR42709">
    <property type="entry name" value="ALKALINE PHOSPHATASE LIKE PROTEIN"/>
    <property type="match status" value="1"/>
</dbReference>
<evidence type="ECO:0000256" key="4">
    <source>
        <dbReference type="ARBA" id="ARBA00022989"/>
    </source>
</evidence>
<dbReference type="GO" id="GO:0005886">
    <property type="term" value="C:plasma membrane"/>
    <property type="evidence" value="ECO:0007669"/>
    <property type="project" value="UniProtKB-SubCell"/>
</dbReference>
<proteinExistence type="predicted"/>
<dbReference type="AlphaFoldDB" id="I4C0Q0"/>
<dbReference type="Pfam" id="PF09335">
    <property type="entry name" value="VTT_dom"/>
    <property type="match status" value="1"/>
</dbReference>
<dbReference type="Proteomes" id="UP000006055">
    <property type="component" value="Chromosome"/>
</dbReference>
<feature type="transmembrane region" description="Helical" evidence="6">
    <location>
        <begin position="178"/>
        <end position="196"/>
    </location>
</feature>
<feature type="transmembrane region" description="Helical" evidence="6">
    <location>
        <begin position="56"/>
        <end position="76"/>
    </location>
</feature>
<organism evidence="8 9">
    <name type="scientific">Desulfomonile tiedjei (strain ATCC 49306 / DSM 6799 / DCB-1)</name>
    <dbReference type="NCBI Taxonomy" id="706587"/>
    <lineage>
        <taxon>Bacteria</taxon>
        <taxon>Pseudomonadati</taxon>
        <taxon>Thermodesulfobacteriota</taxon>
        <taxon>Desulfomonilia</taxon>
        <taxon>Desulfomonilales</taxon>
        <taxon>Desulfomonilaceae</taxon>
        <taxon>Desulfomonile</taxon>
    </lineage>
</organism>
<feature type="domain" description="VTT" evidence="7">
    <location>
        <begin position="34"/>
        <end position="160"/>
    </location>
</feature>
<dbReference type="STRING" id="706587.Desti_0406"/>
<reference evidence="9" key="1">
    <citation type="submission" date="2012-06" db="EMBL/GenBank/DDBJ databases">
        <title>Complete sequence of chromosome of Desulfomonile tiedjei DSM 6799.</title>
        <authorList>
            <person name="Lucas S."/>
            <person name="Copeland A."/>
            <person name="Lapidus A."/>
            <person name="Glavina del Rio T."/>
            <person name="Dalin E."/>
            <person name="Tice H."/>
            <person name="Bruce D."/>
            <person name="Goodwin L."/>
            <person name="Pitluck S."/>
            <person name="Peters L."/>
            <person name="Ovchinnikova G."/>
            <person name="Zeytun A."/>
            <person name="Lu M."/>
            <person name="Kyrpides N."/>
            <person name="Mavromatis K."/>
            <person name="Ivanova N."/>
            <person name="Brettin T."/>
            <person name="Detter J.C."/>
            <person name="Han C."/>
            <person name="Larimer F."/>
            <person name="Land M."/>
            <person name="Hauser L."/>
            <person name="Markowitz V."/>
            <person name="Cheng J.-F."/>
            <person name="Hugenholtz P."/>
            <person name="Woyke T."/>
            <person name="Wu D."/>
            <person name="Spring S."/>
            <person name="Schroeder M."/>
            <person name="Brambilla E."/>
            <person name="Klenk H.-P."/>
            <person name="Eisen J.A."/>
        </authorList>
    </citation>
    <scope>NUCLEOTIDE SEQUENCE [LARGE SCALE GENOMIC DNA]</scope>
    <source>
        <strain evidence="9">ATCC 49306 / DSM 6799 / DCB-1</strain>
    </source>
</reference>
<keyword evidence="3 6" id="KW-0812">Transmembrane</keyword>
<evidence type="ECO:0000313" key="8">
    <source>
        <dbReference type="EMBL" id="AFM23141.1"/>
    </source>
</evidence>
<protein>
    <submittedName>
        <fullName evidence="8">Putative membrane-associated protein</fullName>
    </submittedName>
</protein>
<evidence type="ECO:0000313" key="9">
    <source>
        <dbReference type="Proteomes" id="UP000006055"/>
    </source>
</evidence>
<dbReference type="PATRIC" id="fig|706587.4.peg.459"/>
<comment type="subcellular location">
    <subcellularLocation>
        <location evidence="1">Cell membrane</location>
        <topology evidence="1">Multi-pass membrane protein</topology>
    </subcellularLocation>
</comment>
<feature type="transmembrane region" description="Helical" evidence="6">
    <location>
        <begin position="137"/>
        <end position="158"/>
    </location>
</feature>
<dbReference type="OrthoDB" id="9813426at2"/>
<gene>
    <name evidence="8" type="ordered locus">Desti_0406</name>
</gene>
<evidence type="ECO:0000256" key="6">
    <source>
        <dbReference type="SAM" id="Phobius"/>
    </source>
</evidence>
<dbReference type="HOGENOM" id="CLU_044208_1_1_7"/>
<name>I4C0Q0_DESTA</name>
<dbReference type="KEGG" id="dti:Desti_0406"/>
<dbReference type="RefSeq" id="WP_014808300.1">
    <property type="nucleotide sequence ID" value="NC_018025.1"/>
</dbReference>
<dbReference type="InterPro" id="IPR051311">
    <property type="entry name" value="DedA_domain"/>
</dbReference>
<keyword evidence="2" id="KW-1003">Cell membrane</keyword>
<feature type="transmembrane region" description="Helical" evidence="6">
    <location>
        <begin position="16"/>
        <end position="36"/>
    </location>
</feature>
<evidence type="ECO:0000256" key="5">
    <source>
        <dbReference type="ARBA" id="ARBA00023136"/>
    </source>
</evidence>